<sequence>MVITEPGYTFIHPKYDSLLIRLPAHKWYHADHRFGFWITSATHITNSTAPRSCVEELKMPAKLFIPQFNEQQTNEVQCCWFVLHPRNETTNVVVHLSPCVPDDLDNCYLKYIRLYKGIGVDKTRIYLPKDLDKTRFEMVTNAVVIQYYGWVSKSEIRMEVDF</sequence>
<accession>A0A4E0R0X8</accession>
<comment type="caution">
    <text evidence="1">The sequence shown here is derived from an EMBL/GenBank/DDBJ whole genome shotgun (WGS) entry which is preliminary data.</text>
</comment>
<gene>
    <name evidence="1" type="ORF">D915_010093</name>
</gene>
<dbReference type="Proteomes" id="UP000230066">
    <property type="component" value="Unassembled WGS sequence"/>
</dbReference>
<dbReference type="EMBL" id="JXXN02007032">
    <property type="protein sequence ID" value="THD19211.1"/>
    <property type="molecule type" value="Genomic_DNA"/>
</dbReference>
<organism evidence="1 2">
    <name type="scientific">Fasciola hepatica</name>
    <name type="common">Liver fluke</name>
    <dbReference type="NCBI Taxonomy" id="6192"/>
    <lineage>
        <taxon>Eukaryota</taxon>
        <taxon>Metazoa</taxon>
        <taxon>Spiralia</taxon>
        <taxon>Lophotrochozoa</taxon>
        <taxon>Platyhelminthes</taxon>
        <taxon>Trematoda</taxon>
        <taxon>Digenea</taxon>
        <taxon>Plagiorchiida</taxon>
        <taxon>Echinostomata</taxon>
        <taxon>Echinostomatoidea</taxon>
        <taxon>Fasciolidae</taxon>
        <taxon>Fasciola</taxon>
    </lineage>
</organism>
<reference evidence="1" key="1">
    <citation type="submission" date="2019-03" db="EMBL/GenBank/DDBJ databases">
        <title>Improved annotation for the trematode Fasciola hepatica.</title>
        <authorList>
            <person name="Choi Y.-J."/>
            <person name="Martin J."/>
            <person name="Mitreva M."/>
        </authorList>
    </citation>
    <scope>NUCLEOTIDE SEQUENCE [LARGE SCALE GENOMIC DNA]</scope>
</reference>
<proteinExistence type="predicted"/>
<protein>
    <recommendedName>
        <fullName evidence="3">CUB domain-containing protein</fullName>
    </recommendedName>
</protein>
<evidence type="ECO:0000313" key="2">
    <source>
        <dbReference type="Proteomes" id="UP000230066"/>
    </source>
</evidence>
<evidence type="ECO:0000313" key="1">
    <source>
        <dbReference type="EMBL" id="THD19211.1"/>
    </source>
</evidence>
<dbReference type="AlphaFoldDB" id="A0A4E0R0X8"/>
<keyword evidence="2" id="KW-1185">Reference proteome</keyword>
<evidence type="ECO:0008006" key="3">
    <source>
        <dbReference type="Google" id="ProtNLM"/>
    </source>
</evidence>
<name>A0A4E0R0X8_FASHE</name>